<evidence type="ECO:0000313" key="2">
    <source>
        <dbReference type="Proteomes" id="UP001458880"/>
    </source>
</evidence>
<sequence>MQTANSRFPEYITRQLVNVKTATTDAAARARRDRCGRMDDAILFLMIGCGWFGADLRRDGGLRRLLAGESDLRRDGGLRRLLAGELWSSGIDVCTTCYSVWNECKYCEICNSKFFMGNL</sequence>
<protein>
    <submittedName>
        <fullName evidence="1">Uncharacterized protein</fullName>
    </submittedName>
</protein>
<comment type="caution">
    <text evidence="1">The sequence shown here is derived from an EMBL/GenBank/DDBJ whole genome shotgun (WGS) entry which is preliminary data.</text>
</comment>
<keyword evidence="2" id="KW-1185">Reference proteome</keyword>
<accession>A0AAW1LTQ1</accession>
<dbReference type="Proteomes" id="UP001458880">
    <property type="component" value="Unassembled WGS sequence"/>
</dbReference>
<evidence type="ECO:0000313" key="1">
    <source>
        <dbReference type="EMBL" id="KAK9737066.1"/>
    </source>
</evidence>
<organism evidence="1 2">
    <name type="scientific">Popillia japonica</name>
    <name type="common">Japanese beetle</name>
    <dbReference type="NCBI Taxonomy" id="7064"/>
    <lineage>
        <taxon>Eukaryota</taxon>
        <taxon>Metazoa</taxon>
        <taxon>Ecdysozoa</taxon>
        <taxon>Arthropoda</taxon>
        <taxon>Hexapoda</taxon>
        <taxon>Insecta</taxon>
        <taxon>Pterygota</taxon>
        <taxon>Neoptera</taxon>
        <taxon>Endopterygota</taxon>
        <taxon>Coleoptera</taxon>
        <taxon>Polyphaga</taxon>
        <taxon>Scarabaeiformia</taxon>
        <taxon>Scarabaeidae</taxon>
        <taxon>Rutelinae</taxon>
        <taxon>Popillia</taxon>
    </lineage>
</organism>
<dbReference type="EMBL" id="JASPKY010000105">
    <property type="protein sequence ID" value="KAK9737066.1"/>
    <property type="molecule type" value="Genomic_DNA"/>
</dbReference>
<name>A0AAW1LTQ1_POPJA</name>
<dbReference type="AlphaFoldDB" id="A0AAW1LTQ1"/>
<gene>
    <name evidence="1" type="ORF">QE152_g11036</name>
</gene>
<proteinExistence type="predicted"/>
<reference evidence="1 2" key="1">
    <citation type="journal article" date="2024" name="BMC Genomics">
        <title>De novo assembly and annotation of Popillia japonica's genome with initial clues to its potential as an invasive pest.</title>
        <authorList>
            <person name="Cucini C."/>
            <person name="Boschi S."/>
            <person name="Funari R."/>
            <person name="Cardaioli E."/>
            <person name="Iannotti N."/>
            <person name="Marturano G."/>
            <person name="Paoli F."/>
            <person name="Bruttini M."/>
            <person name="Carapelli A."/>
            <person name="Frati F."/>
            <person name="Nardi F."/>
        </authorList>
    </citation>
    <scope>NUCLEOTIDE SEQUENCE [LARGE SCALE GENOMIC DNA]</scope>
    <source>
        <strain evidence="1">DMR45628</strain>
    </source>
</reference>